<dbReference type="PANTHER" id="PTHR33050:SF7">
    <property type="entry name" value="RIBONUCLEASE H"/>
    <property type="match status" value="1"/>
</dbReference>
<evidence type="ECO:0000259" key="4">
    <source>
        <dbReference type="PROSITE" id="PS51900"/>
    </source>
</evidence>
<dbReference type="InterPro" id="IPR043128">
    <property type="entry name" value="Rev_trsase/Diguanyl_cyclase"/>
</dbReference>
<keyword evidence="3" id="KW-0472">Membrane</keyword>
<dbReference type="EMBL" id="JANEYG010000596">
    <property type="protein sequence ID" value="KAJ8909392.1"/>
    <property type="molecule type" value="Genomic_DNA"/>
</dbReference>
<dbReference type="InterPro" id="IPR043502">
    <property type="entry name" value="DNA/RNA_pol_sf"/>
</dbReference>
<feature type="domain" description="Core-binding (CB)" evidence="4">
    <location>
        <begin position="788"/>
        <end position="872"/>
    </location>
</feature>
<dbReference type="Proteomes" id="UP001159042">
    <property type="component" value="Unassembled WGS sequence"/>
</dbReference>
<evidence type="ECO:0000313" key="5">
    <source>
        <dbReference type="EMBL" id="KAJ8909392.1"/>
    </source>
</evidence>
<dbReference type="SUPFAM" id="SSF56672">
    <property type="entry name" value="DNA/RNA polymerases"/>
    <property type="match status" value="1"/>
</dbReference>
<dbReference type="AlphaFoldDB" id="A0AAV8V5G7"/>
<protein>
    <recommendedName>
        <fullName evidence="4">Core-binding (CB) domain-containing protein</fullName>
    </recommendedName>
</protein>
<gene>
    <name evidence="5" type="ORF">NQ315_008879</name>
</gene>
<feature type="region of interest" description="Disordered" evidence="2">
    <location>
        <begin position="167"/>
        <end position="192"/>
    </location>
</feature>
<keyword evidence="3" id="KW-0812">Transmembrane</keyword>
<keyword evidence="3" id="KW-1133">Transmembrane helix</keyword>
<dbReference type="Gene3D" id="3.30.70.270">
    <property type="match status" value="1"/>
</dbReference>
<dbReference type="GO" id="GO:0071897">
    <property type="term" value="P:DNA biosynthetic process"/>
    <property type="evidence" value="ECO:0007669"/>
    <property type="project" value="UniProtKB-ARBA"/>
</dbReference>
<dbReference type="CDD" id="cd03714">
    <property type="entry name" value="RT_DIRS1"/>
    <property type="match status" value="1"/>
</dbReference>
<dbReference type="CDD" id="cd09275">
    <property type="entry name" value="RNase_HI_RT_DIRS1"/>
    <property type="match status" value="1"/>
</dbReference>
<dbReference type="PANTHER" id="PTHR33050">
    <property type="entry name" value="REVERSE TRANSCRIPTASE DOMAIN-CONTAINING PROTEIN"/>
    <property type="match status" value="1"/>
</dbReference>
<dbReference type="Pfam" id="PF00078">
    <property type="entry name" value="RVT_1"/>
    <property type="match status" value="1"/>
</dbReference>
<reference evidence="5 6" key="1">
    <citation type="journal article" date="2023" name="Insect Mol. Biol.">
        <title>Genome sequencing provides insights into the evolution of gene families encoding plant cell wall-degrading enzymes in longhorned beetles.</title>
        <authorList>
            <person name="Shin N.R."/>
            <person name="Okamura Y."/>
            <person name="Kirsch R."/>
            <person name="Pauchet Y."/>
        </authorList>
    </citation>
    <scope>NUCLEOTIDE SEQUENCE [LARGE SCALE GENOMIC DNA]</scope>
    <source>
        <strain evidence="5">EAD_L_NR</strain>
    </source>
</reference>
<feature type="transmembrane region" description="Helical" evidence="3">
    <location>
        <begin position="449"/>
        <end position="468"/>
    </location>
</feature>
<dbReference type="Gene3D" id="1.10.150.130">
    <property type="match status" value="1"/>
</dbReference>
<dbReference type="PROSITE" id="PS51900">
    <property type="entry name" value="CB"/>
    <property type="match status" value="1"/>
</dbReference>
<evidence type="ECO:0000256" key="1">
    <source>
        <dbReference type="ARBA" id="ARBA00023125"/>
    </source>
</evidence>
<keyword evidence="1" id="KW-0238">DNA-binding</keyword>
<dbReference type="InterPro" id="IPR000477">
    <property type="entry name" value="RT_dom"/>
</dbReference>
<dbReference type="InterPro" id="IPR052055">
    <property type="entry name" value="Hepadnavirus_pol/RT"/>
</dbReference>
<proteinExistence type="predicted"/>
<dbReference type="InterPro" id="IPR010998">
    <property type="entry name" value="Integrase_recombinase_N"/>
</dbReference>
<evidence type="ECO:0000313" key="6">
    <source>
        <dbReference type="Proteomes" id="UP001159042"/>
    </source>
</evidence>
<feature type="transmembrane region" description="Helical" evidence="3">
    <location>
        <begin position="29"/>
        <end position="54"/>
    </location>
</feature>
<evidence type="ECO:0000256" key="3">
    <source>
        <dbReference type="SAM" id="Phobius"/>
    </source>
</evidence>
<sequence length="885" mass="100125">MSCSHGLKLNESKTQLLLFGRDKELIMNLALLNITINNVLLMEMWFIGLLYWLWIKTVCKSCKIAVLDFAMGENIDGLAVITRGRSEDLQEVGQAPDRPFCLQGFKGSEEICFTGCHRPEGCLCGRVQQGLELSPSLVVSASSVNPTSPPIFEHVTGDLHTNSTAMGEGVLEGRPSGSLGGTSLSNSKSATSPAGCADGTAIAPVSKDLFGGVESTGWADITNNWEQEDRGLLEQAWRRSTLKTYSAPWKQWLLWCKKNSAISSNPTPGELAKQLNKYIRTCHFKMEDARTAIRLIQKGTYGATIDLKDAYYLLPIHESYRKFLRFHFSGCLYQFTCLPFGLSSAPFTFTKLLKPVVQKLRSQGIMCVNYLDDFLLLGKSQRDCSRHVQLISLLGRDKSVLIPNTSWKYLGFLFNSLSMTIELPQEKRQKIKEGAQYLVGRTHCSILKFSQFIGLLISACPAVIYGFLYSKSFERSKFLALKANDENYLATMHISKEIVSDLEWWLKNIHSCYNDLKTDIFDLEIYTDASLSCWGAFSQGASAYGWWTAAEADQLINLLELQAIFCGLKCFASDKRDCRILVRTDNTSALANVNKMGSVQYSKLNNLSRTMWQWCEAKNLWVFASYIASADNYHADKASRKRRSETEWSLNSRTSDIITRRLGIPEIDLFASIHNRKCKRYVSWFRDPESEPIEAFTLNWSNLQFYASPPFALILRVLQKISDNKATGIFVVPMWKSQSWYPLFIKLIVSEPLIFGPEDNLLICPYSLRSHPLSRELILVAARLSGRPSKEEAFQSKLNTMIKSIVDSTMRQYRTTFKLWREFCASKDISLFEGKTSDILQFLQDILESTENTFGSFNSHRAALLSTFRALRRLFLETSALHSTS</sequence>
<dbReference type="GO" id="GO:0003677">
    <property type="term" value="F:DNA binding"/>
    <property type="evidence" value="ECO:0007669"/>
    <property type="project" value="UniProtKB-KW"/>
</dbReference>
<dbReference type="InterPro" id="IPR044068">
    <property type="entry name" value="CB"/>
</dbReference>
<evidence type="ECO:0000256" key="2">
    <source>
        <dbReference type="SAM" id="MobiDB-lite"/>
    </source>
</evidence>
<keyword evidence="6" id="KW-1185">Reference proteome</keyword>
<name>A0AAV8V5G7_9CUCU</name>
<organism evidence="5 6">
    <name type="scientific">Exocentrus adspersus</name>
    <dbReference type="NCBI Taxonomy" id="1586481"/>
    <lineage>
        <taxon>Eukaryota</taxon>
        <taxon>Metazoa</taxon>
        <taxon>Ecdysozoa</taxon>
        <taxon>Arthropoda</taxon>
        <taxon>Hexapoda</taxon>
        <taxon>Insecta</taxon>
        <taxon>Pterygota</taxon>
        <taxon>Neoptera</taxon>
        <taxon>Endopterygota</taxon>
        <taxon>Coleoptera</taxon>
        <taxon>Polyphaga</taxon>
        <taxon>Cucujiformia</taxon>
        <taxon>Chrysomeloidea</taxon>
        <taxon>Cerambycidae</taxon>
        <taxon>Lamiinae</taxon>
        <taxon>Acanthocinini</taxon>
        <taxon>Exocentrus</taxon>
    </lineage>
</organism>
<dbReference type="Gene3D" id="3.10.10.10">
    <property type="entry name" value="HIV Type 1 Reverse Transcriptase, subunit A, domain 1"/>
    <property type="match status" value="1"/>
</dbReference>
<comment type="caution">
    <text evidence="5">The sequence shown here is derived from an EMBL/GenBank/DDBJ whole genome shotgun (WGS) entry which is preliminary data.</text>
</comment>
<accession>A0AAV8V5G7</accession>